<dbReference type="AlphaFoldDB" id="A0A2N6SPG2"/>
<dbReference type="InterPro" id="IPR048395">
    <property type="entry name" value="Glyco_hydro_31_C"/>
</dbReference>
<dbReference type="Gene3D" id="2.60.40.1180">
    <property type="entry name" value="Golgi alpha-mannosidase II"/>
    <property type="match status" value="1"/>
</dbReference>
<keyword evidence="6" id="KW-1185">Reference proteome</keyword>
<dbReference type="SUPFAM" id="SSF51011">
    <property type="entry name" value="Glycosyl hydrolase domain"/>
    <property type="match status" value="1"/>
</dbReference>
<reference evidence="5 6" key="1">
    <citation type="submission" date="2017-09" db="EMBL/GenBank/DDBJ databases">
        <title>Bacterial strain isolated from the female urinary microbiota.</title>
        <authorList>
            <person name="Thomas-White K."/>
            <person name="Kumar N."/>
            <person name="Forster S."/>
            <person name="Putonti C."/>
            <person name="Lawley T."/>
            <person name="Wolfe A.J."/>
        </authorList>
    </citation>
    <scope>NUCLEOTIDE SEQUENCE [LARGE SCALE GENOMIC DNA]</scope>
    <source>
        <strain evidence="5 6">UMB0852</strain>
    </source>
</reference>
<dbReference type="Proteomes" id="UP000235682">
    <property type="component" value="Unassembled WGS sequence"/>
</dbReference>
<evidence type="ECO:0000256" key="2">
    <source>
        <dbReference type="RuleBase" id="RU361185"/>
    </source>
</evidence>
<name>A0A2N6SPG2_9LACT</name>
<protein>
    <submittedName>
        <fullName evidence="5">Glycosyl hydrolase family 31</fullName>
    </submittedName>
</protein>
<dbReference type="Pfam" id="PF21365">
    <property type="entry name" value="Glyco_hydro_31_3rd"/>
    <property type="match status" value="1"/>
</dbReference>
<dbReference type="InterPro" id="IPR017853">
    <property type="entry name" value="GH"/>
</dbReference>
<evidence type="ECO:0000259" key="4">
    <source>
        <dbReference type="Pfam" id="PF21365"/>
    </source>
</evidence>
<dbReference type="CDD" id="cd06591">
    <property type="entry name" value="GH31_xylosidase_XylS"/>
    <property type="match status" value="1"/>
</dbReference>
<evidence type="ECO:0000313" key="5">
    <source>
        <dbReference type="EMBL" id="PMC58965.1"/>
    </source>
</evidence>
<organism evidence="5 6">
    <name type="scientific">Dolosicoccus paucivorans</name>
    <dbReference type="NCBI Taxonomy" id="84521"/>
    <lineage>
        <taxon>Bacteria</taxon>
        <taxon>Bacillati</taxon>
        <taxon>Bacillota</taxon>
        <taxon>Bacilli</taxon>
        <taxon>Lactobacillales</taxon>
        <taxon>Aerococcaceae</taxon>
        <taxon>Dolosicoccus</taxon>
    </lineage>
</organism>
<dbReference type="InterPro" id="IPR011013">
    <property type="entry name" value="Gal_mutarotase_sf_dom"/>
</dbReference>
<evidence type="ECO:0000259" key="3">
    <source>
        <dbReference type="Pfam" id="PF01055"/>
    </source>
</evidence>
<dbReference type="Gene3D" id="3.20.20.80">
    <property type="entry name" value="Glycosidases"/>
    <property type="match status" value="1"/>
</dbReference>
<dbReference type="CDD" id="cd14752">
    <property type="entry name" value="GH31_N"/>
    <property type="match status" value="1"/>
</dbReference>
<dbReference type="GO" id="GO:0004553">
    <property type="term" value="F:hydrolase activity, hydrolyzing O-glycosyl compounds"/>
    <property type="evidence" value="ECO:0007669"/>
    <property type="project" value="InterPro"/>
</dbReference>
<comment type="similarity">
    <text evidence="1 2">Belongs to the glycosyl hydrolase 31 family.</text>
</comment>
<evidence type="ECO:0000313" key="6">
    <source>
        <dbReference type="Proteomes" id="UP000235682"/>
    </source>
</evidence>
<gene>
    <name evidence="5" type="ORF">CJ205_01285</name>
</gene>
<feature type="domain" description="Glycoside hydrolase family 31 TIM barrel" evidence="3">
    <location>
        <begin position="251"/>
        <end position="580"/>
    </location>
</feature>
<dbReference type="InterPro" id="IPR000322">
    <property type="entry name" value="Glyco_hydro_31_TIM"/>
</dbReference>
<dbReference type="RefSeq" id="WP_102233277.1">
    <property type="nucleotide sequence ID" value="NZ_PNHE01000003.1"/>
</dbReference>
<accession>A0A2N6SPG2</accession>
<keyword evidence="2 5" id="KW-0378">Hydrolase</keyword>
<dbReference type="Pfam" id="PF01055">
    <property type="entry name" value="Glyco_hydro_31_2nd"/>
    <property type="match status" value="1"/>
</dbReference>
<dbReference type="GO" id="GO:0030246">
    <property type="term" value="F:carbohydrate binding"/>
    <property type="evidence" value="ECO:0007669"/>
    <property type="project" value="InterPro"/>
</dbReference>
<dbReference type="SUPFAM" id="SSF51445">
    <property type="entry name" value="(Trans)glycosidases"/>
    <property type="match status" value="1"/>
</dbReference>
<feature type="domain" description="Glycosyl hydrolase family 31 C-terminal" evidence="4">
    <location>
        <begin position="590"/>
        <end position="675"/>
    </location>
</feature>
<dbReference type="EMBL" id="PNHE01000003">
    <property type="protein sequence ID" value="PMC58965.1"/>
    <property type="molecule type" value="Genomic_DNA"/>
</dbReference>
<dbReference type="Gene3D" id="2.60.40.1760">
    <property type="entry name" value="glycosyl hydrolase (family 31)"/>
    <property type="match status" value="1"/>
</dbReference>
<dbReference type="InterPro" id="IPR051816">
    <property type="entry name" value="Glycosyl_Hydrolase_31"/>
</dbReference>
<dbReference type="InterPro" id="IPR013780">
    <property type="entry name" value="Glyco_hydro_b"/>
</dbReference>
<dbReference type="GO" id="GO:0005975">
    <property type="term" value="P:carbohydrate metabolic process"/>
    <property type="evidence" value="ECO:0007669"/>
    <property type="project" value="InterPro"/>
</dbReference>
<dbReference type="SUPFAM" id="SSF74650">
    <property type="entry name" value="Galactose mutarotase-like"/>
    <property type="match status" value="1"/>
</dbReference>
<proteinExistence type="inferred from homology"/>
<dbReference type="PANTHER" id="PTHR43863">
    <property type="entry name" value="HYDROLASE, PUTATIVE (AFU_ORTHOLOGUE AFUA_1G03140)-RELATED"/>
    <property type="match status" value="1"/>
</dbReference>
<keyword evidence="2" id="KW-0326">Glycosidase</keyword>
<sequence length="687" mass="79557">MTEISVDKKKKSFSILKEDHTLIVRYWGDNTVRVTVTPRHKNKKNLDSPTGIMELEKNIQKTNPEVVRDAQKIWLRTGDLKVKYNGEHLEFYNRNKLILSEYSRIQSDVRRTIGIDEEVPYPEDDSYSLNYCPYSFKKNSLGNYSTELLLEGDETEVITGLGGYQESNLNKNLNYYELMHRNSQTSIPIYLSSKNYGFIWNSSAVGDVFLGKNIKKWTASEDYKIDYLVTVGNGPKQILRQFSNMLGTAPMIDTNLLGLWQSKLRYQTLEELKQVAEGYKKREVPLSVLVIDYFHWPAQGDFKFDFNYWNGIKKFADQLKEQGTQLMVSLWPTVEAESENYDLYRKEKMVLTSKDGKNNVVFNGAEILDFSNPSTQKFIKGLLRRNYLDNGISLFWADQAEPEMNIYDHSRYQSYEGDFHIYASKYPYYYVKTVHGALPNDKSPTLIRSAWFNSQKYGALAWSGDIDSSFDSLRRQIQVGLNMGISGIPWWTSDIGGFHSGDSNSEYFKELLIRWFQFATFSPILRMHGDRQPHTPKIGETGGGVRTSGGPNEIWSFGSSVEETLKKYINIRHKIKPYLMHVYEEASKYGYPIMRPLFLEHPEDSKAWNDSYQYLLGSDLLVVPVTEYKATQLEVYLPEGNEWISLIDNTTYEGGTIIHQQVTLEEIPIYYKKNSQFGEIFEQIYGK</sequence>
<evidence type="ECO:0000256" key="1">
    <source>
        <dbReference type="ARBA" id="ARBA00007806"/>
    </source>
</evidence>
<dbReference type="PANTHER" id="PTHR43863:SF2">
    <property type="entry name" value="MALTASE-GLUCOAMYLASE"/>
    <property type="match status" value="1"/>
</dbReference>
<comment type="caution">
    <text evidence="5">The sequence shown here is derived from an EMBL/GenBank/DDBJ whole genome shotgun (WGS) entry which is preliminary data.</text>
</comment>